<dbReference type="AlphaFoldDB" id="A0A6N8JA34"/>
<organism evidence="1 2">
    <name type="scientific">Chitinophaga oryziterrae</name>
    <dbReference type="NCBI Taxonomy" id="1031224"/>
    <lineage>
        <taxon>Bacteria</taxon>
        <taxon>Pseudomonadati</taxon>
        <taxon>Bacteroidota</taxon>
        <taxon>Chitinophagia</taxon>
        <taxon>Chitinophagales</taxon>
        <taxon>Chitinophagaceae</taxon>
        <taxon>Chitinophaga</taxon>
    </lineage>
</organism>
<dbReference type="Proteomes" id="UP000468388">
    <property type="component" value="Unassembled WGS sequence"/>
</dbReference>
<dbReference type="RefSeq" id="WP_157300739.1">
    <property type="nucleotide sequence ID" value="NZ_BAAAZB010000005.1"/>
</dbReference>
<dbReference type="PROSITE" id="PS51257">
    <property type="entry name" value="PROKAR_LIPOPROTEIN"/>
    <property type="match status" value="1"/>
</dbReference>
<dbReference type="EMBL" id="WRXO01000004">
    <property type="protein sequence ID" value="MVT42107.1"/>
    <property type="molecule type" value="Genomic_DNA"/>
</dbReference>
<evidence type="ECO:0000313" key="1">
    <source>
        <dbReference type="EMBL" id="MVT42107.1"/>
    </source>
</evidence>
<name>A0A6N8JA34_9BACT</name>
<reference evidence="1 2" key="1">
    <citation type="submission" date="2019-12" db="EMBL/GenBank/DDBJ databases">
        <title>The draft genomic sequence of strain Chitinophaga oryziterrae JCM 16595.</title>
        <authorList>
            <person name="Zhang X."/>
        </authorList>
    </citation>
    <scope>NUCLEOTIDE SEQUENCE [LARGE SCALE GENOMIC DNA]</scope>
    <source>
        <strain evidence="1 2">JCM 16595</strain>
    </source>
</reference>
<sequence>MKKLAFAVLATVLFFAACKKDEDKSTPAVTGGSFSFNDTTAIVNNGYLYKYGVNEGYSLAFADSVLTDTLKGKVSALSIDLDTLISGQTYTYLSDDSASYDKTKNFNDATVFYKYQWEDTNLDPASGRFFDGITSGTLTCTKNGDNYSITYTLVYPTGKVTGMYNGKLELRNQQ</sequence>
<dbReference type="OrthoDB" id="662996at2"/>
<evidence type="ECO:0000313" key="2">
    <source>
        <dbReference type="Proteomes" id="UP000468388"/>
    </source>
</evidence>
<comment type="caution">
    <text evidence="1">The sequence shown here is derived from an EMBL/GenBank/DDBJ whole genome shotgun (WGS) entry which is preliminary data.</text>
</comment>
<keyword evidence="2" id="KW-1185">Reference proteome</keyword>
<accession>A0A6N8JA34</accession>
<proteinExistence type="predicted"/>
<gene>
    <name evidence="1" type="ORF">GO495_16060</name>
</gene>
<protein>
    <submittedName>
        <fullName evidence="1">Uncharacterized protein</fullName>
    </submittedName>
</protein>